<keyword evidence="2" id="KW-0812">Transmembrane</keyword>
<feature type="region of interest" description="Disordered" evidence="1">
    <location>
        <begin position="75"/>
        <end position="101"/>
    </location>
</feature>
<evidence type="ECO:0000256" key="1">
    <source>
        <dbReference type="SAM" id="MobiDB-lite"/>
    </source>
</evidence>
<keyword evidence="2" id="KW-1133">Transmembrane helix</keyword>
<sequence>MLISLILRVLPFYIREPLAISICLFFSGACFYWTIQAGGWARFGFGVVFLGIAVLRGFILRGELRSRQATKRAAQAAAAPSASSVSSTSPASPASPVADGG</sequence>
<feature type="transmembrane region" description="Helical" evidence="2">
    <location>
        <begin position="40"/>
        <end position="59"/>
    </location>
</feature>
<evidence type="ECO:0000313" key="3">
    <source>
        <dbReference type="EMBL" id="NEC87636.1"/>
    </source>
</evidence>
<dbReference type="AlphaFoldDB" id="A0A6B3BTH6"/>
<name>A0A6B3BTH6_9ACTN</name>
<proteinExistence type="predicted"/>
<comment type="caution">
    <text evidence="3">The sequence shown here is derived from an EMBL/GenBank/DDBJ whole genome shotgun (WGS) entry which is preliminary data.</text>
</comment>
<dbReference type="EMBL" id="JAAGLU010000013">
    <property type="protein sequence ID" value="NEC87636.1"/>
    <property type="molecule type" value="Genomic_DNA"/>
</dbReference>
<feature type="transmembrane region" description="Helical" evidence="2">
    <location>
        <begin position="12"/>
        <end position="34"/>
    </location>
</feature>
<keyword evidence="2" id="KW-0472">Membrane</keyword>
<dbReference type="RefSeq" id="WP_164315756.1">
    <property type="nucleotide sequence ID" value="NZ_JAAGLU010000013.1"/>
</dbReference>
<reference evidence="3" key="1">
    <citation type="submission" date="2020-01" db="EMBL/GenBank/DDBJ databases">
        <title>Insect and environment-associated Actinomycetes.</title>
        <authorList>
            <person name="Currrie C."/>
            <person name="Chevrette M."/>
            <person name="Carlson C."/>
            <person name="Stubbendieck R."/>
            <person name="Wendt-Pienkowski E."/>
        </authorList>
    </citation>
    <scope>NUCLEOTIDE SEQUENCE</scope>
    <source>
        <strain evidence="3">SID12501</strain>
    </source>
</reference>
<protein>
    <submittedName>
        <fullName evidence="3">Uncharacterized protein</fullName>
    </submittedName>
</protein>
<gene>
    <name evidence="3" type="ORF">G3I71_17760</name>
</gene>
<evidence type="ECO:0000256" key="2">
    <source>
        <dbReference type="SAM" id="Phobius"/>
    </source>
</evidence>
<accession>A0A6B3BTH6</accession>
<organism evidence="3">
    <name type="scientific">Streptomyces sp. SID12501</name>
    <dbReference type="NCBI Taxonomy" id="2706042"/>
    <lineage>
        <taxon>Bacteria</taxon>
        <taxon>Bacillati</taxon>
        <taxon>Actinomycetota</taxon>
        <taxon>Actinomycetes</taxon>
        <taxon>Kitasatosporales</taxon>
        <taxon>Streptomycetaceae</taxon>
        <taxon>Streptomyces</taxon>
    </lineage>
</organism>